<comment type="similarity">
    <text evidence="1 2">Belongs to the ELL/occludin family.</text>
</comment>
<dbReference type="PANTHER" id="PTHR23288:SF17">
    <property type="entry name" value="RNA POLYMERASE II ELONGATION FACTOR ELL"/>
    <property type="match status" value="1"/>
</dbReference>
<organism evidence="4 5">
    <name type="scientific">Tychaedon coryphoeus</name>
    <name type="common">Karoo scrub-robin</name>
    <name type="synonym">Erythropygia coryphaeus</name>
    <dbReference type="NCBI Taxonomy" id="614051"/>
    <lineage>
        <taxon>Eukaryota</taxon>
        <taxon>Metazoa</taxon>
        <taxon>Chordata</taxon>
        <taxon>Craniata</taxon>
        <taxon>Vertebrata</taxon>
        <taxon>Euteleostomi</taxon>
        <taxon>Archelosauria</taxon>
        <taxon>Archosauria</taxon>
        <taxon>Dinosauria</taxon>
        <taxon>Saurischia</taxon>
        <taxon>Theropoda</taxon>
        <taxon>Coelurosauria</taxon>
        <taxon>Aves</taxon>
        <taxon>Neognathae</taxon>
        <taxon>Neoaves</taxon>
        <taxon>Telluraves</taxon>
        <taxon>Australaves</taxon>
        <taxon>Passeriformes</taxon>
        <taxon>Muscicapidae</taxon>
        <taxon>Cercotrichas</taxon>
    </lineage>
</organism>
<evidence type="ECO:0000259" key="3">
    <source>
        <dbReference type="PROSITE" id="PS51980"/>
    </source>
</evidence>
<dbReference type="Proteomes" id="UP000631545">
    <property type="component" value="Unassembled WGS sequence"/>
</dbReference>
<evidence type="ECO:0000256" key="1">
    <source>
        <dbReference type="ARBA" id="ARBA00009171"/>
    </source>
</evidence>
<dbReference type="PROSITE" id="PS51980">
    <property type="entry name" value="OCEL"/>
    <property type="match status" value="1"/>
</dbReference>
<gene>
    <name evidence="4" type="primary">Ell2_2</name>
    <name evidence="4" type="ORF">CERCOR_R15291</name>
</gene>
<dbReference type="InterPro" id="IPR031176">
    <property type="entry name" value="ELL/occludin"/>
</dbReference>
<reference evidence="4" key="1">
    <citation type="submission" date="2019-09" db="EMBL/GenBank/DDBJ databases">
        <title>Bird 10,000 Genomes (B10K) Project - Family phase.</title>
        <authorList>
            <person name="Zhang G."/>
        </authorList>
    </citation>
    <scope>NUCLEOTIDE SEQUENCE</scope>
    <source>
        <strain evidence="4">OUT-0024</strain>
        <tissue evidence="4">Muscle</tissue>
    </source>
</reference>
<dbReference type="Pfam" id="PF07303">
    <property type="entry name" value="Occludin_ELL"/>
    <property type="match status" value="1"/>
</dbReference>
<evidence type="ECO:0000313" key="4">
    <source>
        <dbReference type="EMBL" id="NXC92491.1"/>
    </source>
</evidence>
<evidence type="ECO:0000313" key="5">
    <source>
        <dbReference type="Proteomes" id="UP000631545"/>
    </source>
</evidence>
<dbReference type="GO" id="GO:0032968">
    <property type="term" value="P:positive regulation of transcription elongation by RNA polymerase II"/>
    <property type="evidence" value="ECO:0007669"/>
    <property type="project" value="TreeGrafter"/>
</dbReference>
<accession>A0A851RPD4</accession>
<feature type="non-terminal residue" evidence="4">
    <location>
        <position position="1"/>
    </location>
</feature>
<dbReference type="AlphaFoldDB" id="A0A851RPD4"/>
<comment type="caution">
    <text evidence="4">The sequence shown here is derived from an EMBL/GenBank/DDBJ whole genome shotgun (WGS) entry which is preliminary data.</text>
</comment>
<evidence type="ECO:0000256" key="2">
    <source>
        <dbReference type="PROSITE-ProRule" id="PRU01324"/>
    </source>
</evidence>
<dbReference type="SUPFAM" id="SSF144292">
    <property type="entry name" value="occludin/ELL-like"/>
    <property type="match status" value="1"/>
</dbReference>
<dbReference type="InterPro" id="IPR010844">
    <property type="entry name" value="Occludin_ELL"/>
</dbReference>
<protein>
    <submittedName>
        <fullName evidence="4">ELL2 factor</fullName>
    </submittedName>
</protein>
<dbReference type="GO" id="GO:0000987">
    <property type="term" value="F:cis-regulatory region sequence-specific DNA binding"/>
    <property type="evidence" value="ECO:0007669"/>
    <property type="project" value="TreeGrafter"/>
</dbReference>
<sequence length="65" mass="8000">SSLTEKRPNFFHRKYTAIVSLEQCQHYKDDFNAEYEEYRNLHVHIDKINKDFIQFHEQWKCLIPG</sequence>
<keyword evidence="5" id="KW-1185">Reference proteome</keyword>
<dbReference type="GO" id="GO:0008023">
    <property type="term" value="C:transcription elongation factor complex"/>
    <property type="evidence" value="ECO:0007669"/>
    <property type="project" value="TreeGrafter"/>
</dbReference>
<dbReference type="EMBL" id="WBND01004313">
    <property type="protein sequence ID" value="NXC92491.1"/>
    <property type="molecule type" value="Genomic_DNA"/>
</dbReference>
<name>A0A851RPD4_TYCCO</name>
<dbReference type="Gene3D" id="6.10.140.340">
    <property type="match status" value="1"/>
</dbReference>
<dbReference type="GO" id="GO:0042795">
    <property type="term" value="P:snRNA transcription by RNA polymerase II"/>
    <property type="evidence" value="ECO:0007669"/>
    <property type="project" value="TreeGrafter"/>
</dbReference>
<dbReference type="PANTHER" id="PTHR23288">
    <property type="entry name" value="OCCLUDIN AND RNA POLYMERASE II ELONGATION FACTOR ELL"/>
    <property type="match status" value="1"/>
</dbReference>
<proteinExistence type="inferred from homology"/>
<feature type="domain" description="OCEL" evidence="3">
    <location>
        <begin position="9"/>
        <end position="65"/>
    </location>
</feature>
<feature type="non-terminal residue" evidence="4">
    <location>
        <position position="65"/>
    </location>
</feature>